<reference evidence="1" key="3">
    <citation type="submission" date="2022-06" db="UniProtKB">
        <authorList>
            <consortium name="EnsemblPlants"/>
        </authorList>
    </citation>
    <scope>IDENTIFICATION</scope>
</reference>
<dbReference type="Gramene" id="TuG1812G0100002194.01.T02">
    <property type="protein sequence ID" value="TuG1812G0100002194.01.T02.cds249347"/>
    <property type="gene ID" value="TuG1812G0100002194.01"/>
</dbReference>
<reference evidence="1" key="2">
    <citation type="submission" date="2018-03" db="EMBL/GenBank/DDBJ databases">
        <title>The Triticum urartu genome reveals the dynamic nature of wheat genome evolution.</title>
        <authorList>
            <person name="Ling H."/>
            <person name="Ma B."/>
            <person name="Shi X."/>
            <person name="Liu H."/>
            <person name="Dong L."/>
            <person name="Sun H."/>
            <person name="Cao Y."/>
            <person name="Gao Q."/>
            <person name="Zheng S."/>
            <person name="Li Y."/>
            <person name="Yu Y."/>
            <person name="Du H."/>
            <person name="Qi M."/>
            <person name="Li Y."/>
            <person name="Yu H."/>
            <person name="Cui Y."/>
            <person name="Wang N."/>
            <person name="Chen C."/>
            <person name="Wu H."/>
            <person name="Zhao Y."/>
            <person name="Zhang J."/>
            <person name="Li Y."/>
            <person name="Zhou W."/>
            <person name="Zhang B."/>
            <person name="Hu W."/>
            <person name="Eijk M."/>
            <person name="Tang J."/>
            <person name="Witsenboer H."/>
            <person name="Zhao S."/>
            <person name="Li Z."/>
            <person name="Zhang A."/>
            <person name="Wang D."/>
            <person name="Liang C."/>
        </authorList>
    </citation>
    <scope>NUCLEOTIDE SEQUENCE [LARGE SCALE GENOMIC DNA]</scope>
    <source>
        <strain evidence="1">cv. G1812</strain>
    </source>
</reference>
<evidence type="ECO:0000313" key="1">
    <source>
        <dbReference type="EnsemblPlants" id="TuG1812G0100002194.01.T02.cds249347"/>
    </source>
</evidence>
<dbReference type="EnsemblPlants" id="TuG1812G0100002194.01.T01">
    <property type="protein sequence ID" value="TuG1812G0100002194.01.T01.cds249352"/>
    <property type="gene ID" value="TuG1812G0100002194.01"/>
</dbReference>
<accession>A0A8R7JZA4</accession>
<organism evidence="1 2">
    <name type="scientific">Triticum urartu</name>
    <name type="common">Red wild einkorn</name>
    <name type="synonym">Crithodium urartu</name>
    <dbReference type="NCBI Taxonomy" id="4572"/>
    <lineage>
        <taxon>Eukaryota</taxon>
        <taxon>Viridiplantae</taxon>
        <taxon>Streptophyta</taxon>
        <taxon>Embryophyta</taxon>
        <taxon>Tracheophyta</taxon>
        <taxon>Spermatophyta</taxon>
        <taxon>Magnoliopsida</taxon>
        <taxon>Liliopsida</taxon>
        <taxon>Poales</taxon>
        <taxon>Poaceae</taxon>
        <taxon>BOP clade</taxon>
        <taxon>Pooideae</taxon>
        <taxon>Triticodae</taxon>
        <taxon>Triticeae</taxon>
        <taxon>Triticinae</taxon>
        <taxon>Triticum</taxon>
    </lineage>
</organism>
<dbReference type="EnsemblPlants" id="TuG1812G0100002194.01.T05">
    <property type="protein sequence ID" value="TuG1812G0100002194.01.T05.cds249344"/>
    <property type="gene ID" value="TuG1812G0100002194.01"/>
</dbReference>
<dbReference type="Proteomes" id="UP000015106">
    <property type="component" value="Chromosome 1"/>
</dbReference>
<keyword evidence="2" id="KW-1185">Reference proteome</keyword>
<name>A0A8R7JZA4_TRIUA</name>
<sequence>MPASVSGATIGLHYGELEFASAHLLQFILYGNGHYFCDARERDVDCIEDYYDGEQNEHGLENLDDGQMSSCSIVAGPRGCSTMT</sequence>
<dbReference type="Gramene" id="TuG1812G0100002194.01.T04">
    <property type="protein sequence ID" value="TuG1812G0100002194.01.T04.cds249344"/>
    <property type="gene ID" value="TuG1812G0100002194.01"/>
</dbReference>
<dbReference type="AlphaFoldDB" id="A0A8R7JZA4"/>
<proteinExistence type="predicted"/>
<dbReference type="EnsemblPlants" id="TuG1812G0100002194.01.T03">
    <property type="protein sequence ID" value="TuG1812G0100002194.01.T03.cds249343"/>
    <property type="gene ID" value="TuG1812G0100002194.01"/>
</dbReference>
<dbReference type="Gramene" id="TuG1812G0100002194.01.T03">
    <property type="protein sequence ID" value="TuG1812G0100002194.01.T03.cds249343"/>
    <property type="gene ID" value="TuG1812G0100002194.01"/>
</dbReference>
<reference evidence="2" key="1">
    <citation type="journal article" date="2013" name="Nature">
        <title>Draft genome of the wheat A-genome progenitor Triticum urartu.</title>
        <authorList>
            <person name="Ling H.Q."/>
            <person name="Zhao S."/>
            <person name="Liu D."/>
            <person name="Wang J."/>
            <person name="Sun H."/>
            <person name="Zhang C."/>
            <person name="Fan H."/>
            <person name="Li D."/>
            <person name="Dong L."/>
            <person name="Tao Y."/>
            <person name="Gao C."/>
            <person name="Wu H."/>
            <person name="Li Y."/>
            <person name="Cui Y."/>
            <person name="Guo X."/>
            <person name="Zheng S."/>
            <person name="Wang B."/>
            <person name="Yu K."/>
            <person name="Liang Q."/>
            <person name="Yang W."/>
            <person name="Lou X."/>
            <person name="Chen J."/>
            <person name="Feng M."/>
            <person name="Jian J."/>
            <person name="Zhang X."/>
            <person name="Luo G."/>
            <person name="Jiang Y."/>
            <person name="Liu J."/>
            <person name="Wang Z."/>
            <person name="Sha Y."/>
            <person name="Zhang B."/>
            <person name="Wu H."/>
            <person name="Tang D."/>
            <person name="Shen Q."/>
            <person name="Xue P."/>
            <person name="Zou S."/>
            <person name="Wang X."/>
            <person name="Liu X."/>
            <person name="Wang F."/>
            <person name="Yang Y."/>
            <person name="An X."/>
            <person name="Dong Z."/>
            <person name="Zhang K."/>
            <person name="Zhang X."/>
            <person name="Luo M.C."/>
            <person name="Dvorak J."/>
            <person name="Tong Y."/>
            <person name="Wang J."/>
            <person name="Yang H."/>
            <person name="Li Z."/>
            <person name="Wang D."/>
            <person name="Zhang A."/>
            <person name="Wang J."/>
        </authorList>
    </citation>
    <scope>NUCLEOTIDE SEQUENCE</scope>
    <source>
        <strain evidence="2">cv. G1812</strain>
    </source>
</reference>
<dbReference type="EnsemblPlants" id="TuG1812G0100002194.01.T04">
    <property type="protein sequence ID" value="TuG1812G0100002194.01.T04.cds249344"/>
    <property type="gene ID" value="TuG1812G0100002194.01"/>
</dbReference>
<evidence type="ECO:0000313" key="2">
    <source>
        <dbReference type="Proteomes" id="UP000015106"/>
    </source>
</evidence>
<dbReference type="EnsemblPlants" id="TuG1812G0100002194.01.T02">
    <property type="protein sequence ID" value="TuG1812G0100002194.01.T02.cds249347"/>
    <property type="gene ID" value="TuG1812G0100002194.01"/>
</dbReference>
<dbReference type="Gramene" id="TuG1812G0100002194.01.T05">
    <property type="protein sequence ID" value="TuG1812G0100002194.01.T05.cds249344"/>
    <property type="gene ID" value="TuG1812G0100002194.01"/>
</dbReference>
<protein>
    <submittedName>
        <fullName evidence="1">Uncharacterized protein</fullName>
    </submittedName>
</protein>
<dbReference type="Gramene" id="TuG1812G0100002194.01.T01">
    <property type="protein sequence ID" value="TuG1812G0100002194.01.T01.cds249352"/>
    <property type="gene ID" value="TuG1812G0100002194.01"/>
</dbReference>